<comment type="similarity">
    <text evidence="5">In the N-terminal section; belongs to the acetate CoA ligase alpha subunit family.</text>
</comment>
<keyword evidence="7" id="KW-0808">Transferase</keyword>
<dbReference type="Gene3D" id="3.40.50.720">
    <property type="entry name" value="NAD(P)-binding Rossmann-like Domain"/>
    <property type="match status" value="1"/>
</dbReference>
<dbReference type="SUPFAM" id="SSF55729">
    <property type="entry name" value="Acyl-CoA N-acyltransferases (Nat)"/>
    <property type="match status" value="1"/>
</dbReference>
<dbReference type="InterPro" id="IPR043938">
    <property type="entry name" value="Ligase_CoA_dom"/>
</dbReference>
<dbReference type="SMART" id="SM00881">
    <property type="entry name" value="CoA_binding"/>
    <property type="match status" value="1"/>
</dbReference>
<proteinExistence type="inferred from homology"/>
<dbReference type="PANTHER" id="PTHR43334:SF1">
    <property type="entry name" value="3-HYDROXYPROPIONATE--COA LIGASE [ADP-FORMING]"/>
    <property type="match status" value="1"/>
</dbReference>
<keyword evidence="1" id="KW-0816">Tricarboxylic acid cycle</keyword>
<dbReference type="SUPFAM" id="SSF52210">
    <property type="entry name" value="Succinyl-CoA synthetase domains"/>
    <property type="match status" value="2"/>
</dbReference>
<reference evidence="7 8" key="1">
    <citation type="submission" date="2017-04" db="EMBL/GenBank/DDBJ databases">
        <authorList>
            <person name="Afonso C.L."/>
            <person name="Miller P.J."/>
            <person name="Scott M.A."/>
            <person name="Spackman E."/>
            <person name="Goraichik I."/>
            <person name="Dimitrov K.M."/>
            <person name="Suarez D.L."/>
            <person name="Swayne D.E."/>
        </authorList>
    </citation>
    <scope>NUCLEOTIDE SEQUENCE [LARGE SCALE GENOMIC DNA]</scope>
    <source>
        <strain evidence="7 8">CGMCC 1.10972</strain>
    </source>
</reference>
<sequence>MSIRNFDALFRPKSIALIGASNRPHSVGAVVADNLFTSGFKGPVMPVNPHETAIRSTLNYRSVADLPTTPDLAVIATPAPGVPAIIAELGEKGCRAAVVITAGFGEVESGHELHQAMLDAARPHLMRIVGPNCIGLISPHAGINASFAHVTPEKGDIALVSQSGAIVTAMLDWASERGIGFSHVISLGDMSDVDFGDLLDYLSTDRTTRAIFLYVENITHAKKFMSAARTAARAKPVIVIKSGRSAAGAKAALSHTGALAGSDVVYDAAFARAGLLRVSKLEEMFEAAATLATGVRIRGDGLTIVTNGGGAGVMAVDALDAFGGRLSDLEPEAIEALDAFLPANWSRANPVDIIGDAPGERYAKTLETLLSRKSDDATLAIFCPSAITDPHEVAQAIVDVAGRHRGAPVLTNWLGGRGVQTARDLFADNRIATFESPTKAIRAFMHLVRYRRNQENLMETPAAGVAISHHAIKAAHDMIAAVLAEGRTVMTEPEGKELLSLFGIPIVETFRAATPQEAAERFEAIDHPVALKILSKDISHKSDVGGVRLGLRSAEEVREAAETMLARISAAFPDADIEGFTVQRLVDMRDAHELIAGIATDVTFGPVLLFGRGGKAAEVINDRTIGLPPLNSVLARRMIDRTRVSKLLAGYRDVPAAAPGTIEDVLVRLSEMIVHLPEITELDINPFLATSEGVVALDARVAVRPCAPGRDRLAIHPYPHELEREITLKDERRFLLRAIRPEDEIALAEMVSRCTPEDLRLRFMGPMKVFPHQTAARFTQIDYDREMAFVATDPGSAYGMGTIYGVVRVVSDPENEKAEYAVLVRSDMKGQGLGYGLMRAILAYAARRGLREVYGEVLRENTGMMRMARHLGFETGRYELGSDTAHVVFDVAKAAEWDGAEVLE</sequence>
<name>A0A1W1ZS15_9HYPH</name>
<dbReference type="EMBL" id="FWXR01000003">
    <property type="protein sequence ID" value="SMC51184.1"/>
    <property type="molecule type" value="Genomic_DNA"/>
</dbReference>
<dbReference type="PROSITE" id="PS51186">
    <property type="entry name" value="GNAT"/>
    <property type="match status" value="1"/>
</dbReference>
<dbReference type="SUPFAM" id="SSF56059">
    <property type="entry name" value="Glutathione synthetase ATP-binding domain-like"/>
    <property type="match status" value="1"/>
</dbReference>
<dbReference type="InterPro" id="IPR016102">
    <property type="entry name" value="Succinyl-CoA_synth-like"/>
</dbReference>
<dbReference type="Gene3D" id="3.40.630.30">
    <property type="match status" value="1"/>
</dbReference>
<feature type="domain" description="N-acetyltransferase" evidence="6">
    <location>
        <begin position="734"/>
        <end position="896"/>
    </location>
</feature>
<dbReference type="Pfam" id="PF13302">
    <property type="entry name" value="Acetyltransf_3"/>
    <property type="match status" value="1"/>
</dbReference>
<dbReference type="CDD" id="cd04301">
    <property type="entry name" value="NAT_SF"/>
    <property type="match status" value="1"/>
</dbReference>
<keyword evidence="8" id="KW-1185">Reference proteome</keyword>
<dbReference type="Pfam" id="PF13607">
    <property type="entry name" value="Succ_CoA_lig"/>
    <property type="match status" value="1"/>
</dbReference>
<dbReference type="SUPFAM" id="SSF51735">
    <property type="entry name" value="NAD(P)-binding Rossmann-fold domains"/>
    <property type="match status" value="1"/>
</dbReference>
<evidence type="ECO:0000256" key="4">
    <source>
        <dbReference type="ARBA" id="ARBA00022840"/>
    </source>
</evidence>
<dbReference type="GO" id="GO:0043758">
    <property type="term" value="F:acetate-CoA ligase (ADP-forming) activity"/>
    <property type="evidence" value="ECO:0007669"/>
    <property type="project" value="InterPro"/>
</dbReference>
<dbReference type="Gene3D" id="3.40.50.261">
    <property type="entry name" value="Succinyl-CoA synthetase domains"/>
    <property type="match status" value="2"/>
</dbReference>
<organism evidence="7 8">
    <name type="scientific">Fulvimarina manganoxydans</name>
    <dbReference type="NCBI Taxonomy" id="937218"/>
    <lineage>
        <taxon>Bacteria</taxon>
        <taxon>Pseudomonadati</taxon>
        <taxon>Pseudomonadota</taxon>
        <taxon>Alphaproteobacteria</taxon>
        <taxon>Hyphomicrobiales</taxon>
        <taxon>Aurantimonadaceae</taxon>
        <taxon>Fulvimarina</taxon>
    </lineage>
</organism>
<dbReference type="Pfam" id="PF13380">
    <property type="entry name" value="CoA_binding_2"/>
    <property type="match status" value="1"/>
</dbReference>
<keyword evidence="3" id="KW-0547">Nucleotide-binding</keyword>
<dbReference type="FunFam" id="3.30.1490.20:FF:000020">
    <property type="entry name" value="Protein lysine acetyltransferase"/>
    <property type="match status" value="1"/>
</dbReference>
<gene>
    <name evidence="7" type="ORF">SAMN06297251_10380</name>
</gene>
<dbReference type="InterPro" id="IPR003781">
    <property type="entry name" value="CoA-bd"/>
</dbReference>
<evidence type="ECO:0000313" key="7">
    <source>
        <dbReference type="EMBL" id="SMC51184.1"/>
    </source>
</evidence>
<evidence type="ECO:0000256" key="1">
    <source>
        <dbReference type="ARBA" id="ARBA00022532"/>
    </source>
</evidence>
<dbReference type="InterPro" id="IPR032875">
    <property type="entry name" value="Succ_CoA_lig_flav_dom"/>
</dbReference>
<dbReference type="InterPro" id="IPR051538">
    <property type="entry name" value="Acyl-CoA_Synth/Transferase"/>
</dbReference>
<dbReference type="InterPro" id="IPR016181">
    <property type="entry name" value="Acyl_CoA_acyltransferase"/>
</dbReference>
<keyword evidence="4" id="KW-0067">ATP-binding</keyword>
<dbReference type="PANTHER" id="PTHR43334">
    <property type="entry name" value="ACETATE--COA LIGASE [ADP-FORMING]"/>
    <property type="match status" value="1"/>
</dbReference>
<dbReference type="Proteomes" id="UP000192656">
    <property type="component" value="Unassembled WGS sequence"/>
</dbReference>
<dbReference type="InterPro" id="IPR000182">
    <property type="entry name" value="GNAT_dom"/>
</dbReference>
<dbReference type="InterPro" id="IPR013815">
    <property type="entry name" value="ATP_grasp_subdomain_1"/>
</dbReference>
<dbReference type="RefSeq" id="WP_084409125.1">
    <property type="nucleotide sequence ID" value="NZ_FWXR01000003.1"/>
</dbReference>
<evidence type="ECO:0000313" key="8">
    <source>
        <dbReference type="Proteomes" id="UP000192656"/>
    </source>
</evidence>
<evidence type="ECO:0000256" key="3">
    <source>
        <dbReference type="ARBA" id="ARBA00022741"/>
    </source>
</evidence>
<dbReference type="OrthoDB" id="9807426at2"/>
<evidence type="ECO:0000256" key="2">
    <source>
        <dbReference type="ARBA" id="ARBA00022598"/>
    </source>
</evidence>
<dbReference type="Pfam" id="PF19045">
    <property type="entry name" value="Ligase_CoA_2"/>
    <property type="match status" value="1"/>
</dbReference>
<keyword evidence="2" id="KW-0436">Ligase</keyword>
<evidence type="ECO:0000256" key="5">
    <source>
        <dbReference type="ARBA" id="ARBA00060888"/>
    </source>
</evidence>
<dbReference type="STRING" id="937218.SAMN06297251_10380"/>
<dbReference type="Pfam" id="PF13549">
    <property type="entry name" value="ATP-grasp_5"/>
    <property type="match status" value="1"/>
</dbReference>
<dbReference type="GO" id="GO:0005524">
    <property type="term" value="F:ATP binding"/>
    <property type="evidence" value="ECO:0007669"/>
    <property type="project" value="UniProtKB-KW"/>
</dbReference>
<dbReference type="GO" id="GO:0006099">
    <property type="term" value="P:tricarboxylic acid cycle"/>
    <property type="evidence" value="ECO:0007669"/>
    <property type="project" value="UniProtKB-KW"/>
</dbReference>
<dbReference type="GO" id="GO:0016747">
    <property type="term" value="F:acyltransferase activity, transferring groups other than amino-acyl groups"/>
    <property type="evidence" value="ECO:0007669"/>
    <property type="project" value="InterPro"/>
</dbReference>
<protein>
    <submittedName>
        <fullName evidence="7">Acetyltransferase</fullName>
    </submittedName>
</protein>
<dbReference type="Gene3D" id="3.30.1490.20">
    <property type="entry name" value="ATP-grasp fold, A domain"/>
    <property type="match status" value="1"/>
</dbReference>
<dbReference type="AlphaFoldDB" id="A0A1W1ZS15"/>
<accession>A0A1W1ZS15</accession>
<dbReference type="InterPro" id="IPR036291">
    <property type="entry name" value="NAD(P)-bd_dom_sf"/>
</dbReference>
<evidence type="ECO:0000259" key="6">
    <source>
        <dbReference type="PROSITE" id="PS51186"/>
    </source>
</evidence>
<dbReference type="Gene3D" id="3.30.470.20">
    <property type="entry name" value="ATP-grasp fold, B domain"/>
    <property type="match status" value="1"/>
</dbReference>